<proteinExistence type="predicted"/>
<dbReference type="OrthoDB" id="5086333at2759"/>
<sequence length="125" mass="14204">MAPFQDLSYNILIQLNELEDSILETKTTYPVILCPDSKGQRGTTMPPPNEMVLLVEKLHQIQPLIVGMVALATNRVDQRVAEGHRRQFGLLQVQVLQMLDEMGQRLEEVNKRLESGNQKHMGSRP</sequence>
<dbReference type="Proteomes" id="UP000009097">
    <property type="component" value="Unassembled WGS sequence"/>
</dbReference>
<dbReference type="KEGG" id="fox:FOXG_21613"/>
<gene>
    <name evidence="1" type="ORF">FOXG_21613</name>
</gene>
<evidence type="ECO:0000313" key="1">
    <source>
        <dbReference type="EMBL" id="KNB16278.1"/>
    </source>
</evidence>
<dbReference type="RefSeq" id="XP_018254323.1">
    <property type="nucleotide sequence ID" value="XM_018401955.1"/>
</dbReference>
<dbReference type="AlphaFoldDB" id="A0A0J9VZR5"/>
<reference evidence="1" key="1">
    <citation type="submission" date="2007-04" db="EMBL/GenBank/DDBJ databases">
        <authorList>
            <consortium name="The Broad Institute Genome Sequencing Platform"/>
            <person name="Birren B."/>
            <person name="Lander E."/>
            <person name="Galagan J."/>
            <person name="Nusbaum C."/>
            <person name="Devon K."/>
            <person name="Ma L.-J."/>
            <person name="Jaffe D."/>
            <person name="Butler J."/>
            <person name="Alvarez P."/>
            <person name="Gnerre S."/>
            <person name="Grabherr M."/>
            <person name="Kleber M."/>
            <person name="Mauceli E."/>
            <person name="Brockman W."/>
            <person name="MacCallum I.A."/>
            <person name="Young S."/>
            <person name="LaButti K."/>
            <person name="DeCaprio D."/>
            <person name="Crawford M."/>
            <person name="Koehrsen M."/>
            <person name="Engels R."/>
            <person name="Montgomery P."/>
            <person name="Pearson M."/>
            <person name="Howarth C."/>
            <person name="Larson L."/>
            <person name="White J."/>
            <person name="O'Leary S."/>
            <person name="Kodira C."/>
            <person name="Zeng Q."/>
            <person name="Yandava C."/>
            <person name="Alvarado L."/>
            <person name="Kistler C."/>
            <person name="Shim W.-B."/>
            <person name="Kang S."/>
            <person name="Woloshuk C."/>
        </authorList>
    </citation>
    <scope>NUCLEOTIDE SEQUENCE</scope>
    <source>
        <strain evidence="1">4287</strain>
    </source>
</reference>
<accession>A0A0J9VZR5</accession>
<name>A0A0J9VZR5_FUSO4</name>
<protein>
    <submittedName>
        <fullName evidence="1">Uncharacterized protein</fullName>
    </submittedName>
</protein>
<dbReference type="VEuPathDB" id="FungiDB:FOXG_21613"/>
<dbReference type="EMBL" id="DS231718">
    <property type="protein sequence ID" value="KNB16278.1"/>
    <property type="molecule type" value="Genomic_DNA"/>
</dbReference>
<dbReference type="GeneID" id="28962319"/>
<reference evidence="1" key="2">
    <citation type="journal article" date="2010" name="Nature">
        <title>Comparative genomics reveals mobile pathogenicity chromosomes in Fusarium.</title>
        <authorList>
            <person name="Ma L.J."/>
            <person name="van der Does H.C."/>
            <person name="Borkovich K.A."/>
            <person name="Coleman J.J."/>
            <person name="Daboussi M.J."/>
            <person name="Di Pietro A."/>
            <person name="Dufresne M."/>
            <person name="Freitag M."/>
            <person name="Grabherr M."/>
            <person name="Henrissat B."/>
            <person name="Houterman P.M."/>
            <person name="Kang S."/>
            <person name="Shim W.B."/>
            <person name="Woloshuk C."/>
            <person name="Xie X."/>
            <person name="Xu J.R."/>
            <person name="Antoniw J."/>
            <person name="Baker S.E."/>
            <person name="Bluhm B.H."/>
            <person name="Breakspear A."/>
            <person name="Brown D.W."/>
            <person name="Butchko R.A."/>
            <person name="Chapman S."/>
            <person name="Coulson R."/>
            <person name="Coutinho P.M."/>
            <person name="Danchin E.G."/>
            <person name="Diener A."/>
            <person name="Gale L.R."/>
            <person name="Gardiner D.M."/>
            <person name="Goff S."/>
            <person name="Hammond-Kosack K.E."/>
            <person name="Hilburn K."/>
            <person name="Hua-Van A."/>
            <person name="Jonkers W."/>
            <person name="Kazan K."/>
            <person name="Kodira C.D."/>
            <person name="Koehrsen M."/>
            <person name="Kumar L."/>
            <person name="Lee Y.H."/>
            <person name="Li L."/>
            <person name="Manners J.M."/>
            <person name="Miranda-Saavedra D."/>
            <person name="Mukherjee M."/>
            <person name="Park G."/>
            <person name="Park J."/>
            <person name="Park S.Y."/>
            <person name="Proctor R.H."/>
            <person name="Regev A."/>
            <person name="Ruiz-Roldan M.C."/>
            <person name="Sain D."/>
            <person name="Sakthikumar S."/>
            <person name="Sykes S."/>
            <person name="Schwartz D.C."/>
            <person name="Turgeon B.G."/>
            <person name="Wapinski I."/>
            <person name="Yoder O."/>
            <person name="Young S."/>
            <person name="Zeng Q."/>
            <person name="Zhou S."/>
            <person name="Galagan J."/>
            <person name="Cuomo C.A."/>
            <person name="Kistler H.C."/>
            <person name="Rep M."/>
        </authorList>
    </citation>
    <scope>NUCLEOTIDE SEQUENCE [LARGE SCALE GENOMIC DNA]</scope>
    <source>
        <strain evidence="1">4287</strain>
    </source>
</reference>
<evidence type="ECO:0000313" key="2">
    <source>
        <dbReference type="Proteomes" id="UP000009097"/>
    </source>
</evidence>
<organism evidence="1 2">
    <name type="scientific">Fusarium oxysporum f. sp. lycopersici (strain 4287 / CBS 123668 / FGSC 9935 / NRRL 34936)</name>
    <name type="common">Fusarium vascular wilt of tomato</name>
    <dbReference type="NCBI Taxonomy" id="426428"/>
    <lineage>
        <taxon>Eukaryota</taxon>
        <taxon>Fungi</taxon>
        <taxon>Dikarya</taxon>
        <taxon>Ascomycota</taxon>
        <taxon>Pezizomycotina</taxon>
        <taxon>Sordariomycetes</taxon>
        <taxon>Hypocreomycetidae</taxon>
        <taxon>Hypocreales</taxon>
        <taxon>Nectriaceae</taxon>
        <taxon>Fusarium</taxon>
        <taxon>Fusarium oxysporum species complex</taxon>
    </lineage>
</organism>